<gene>
    <name evidence="2" type="ORF">GCM10009863_08240</name>
</gene>
<feature type="compositionally biased region" description="Low complexity" evidence="1">
    <location>
        <begin position="58"/>
        <end position="70"/>
    </location>
</feature>
<name>A0ABP6C238_9ACTN</name>
<evidence type="ECO:0000256" key="1">
    <source>
        <dbReference type="SAM" id="MobiDB-lite"/>
    </source>
</evidence>
<organism evidence="2 3">
    <name type="scientific">Streptomyces axinellae</name>
    <dbReference type="NCBI Taxonomy" id="552788"/>
    <lineage>
        <taxon>Bacteria</taxon>
        <taxon>Bacillati</taxon>
        <taxon>Actinomycetota</taxon>
        <taxon>Actinomycetes</taxon>
        <taxon>Kitasatosporales</taxon>
        <taxon>Streptomycetaceae</taxon>
        <taxon>Streptomyces</taxon>
    </lineage>
</organism>
<evidence type="ECO:0000313" key="3">
    <source>
        <dbReference type="Proteomes" id="UP001501447"/>
    </source>
</evidence>
<keyword evidence="3" id="KW-1185">Reference proteome</keyword>
<dbReference type="EMBL" id="BAAARJ010000002">
    <property type="protein sequence ID" value="GAA2597114.1"/>
    <property type="molecule type" value="Genomic_DNA"/>
</dbReference>
<comment type="caution">
    <text evidence="2">The sequence shown here is derived from an EMBL/GenBank/DDBJ whole genome shotgun (WGS) entry which is preliminary data.</text>
</comment>
<feature type="compositionally biased region" description="Acidic residues" evidence="1">
    <location>
        <begin position="38"/>
        <end position="50"/>
    </location>
</feature>
<protein>
    <submittedName>
        <fullName evidence="2">Uncharacterized protein</fullName>
    </submittedName>
</protein>
<proteinExistence type="predicted"/>
<dbReference type="Proteomes" id="UP001501447">
    <property type="component" value="Unassembled WGS sequence"/>
</dbReference>
<accession>A0ABP6C238</accession>
<feature type="region of interest" description="Disordered" evidence="1">
    <location>
        <begin position="19"/>
        <end position="80"/>
    </location>
</feature>
<sequence>MKERSGPLLRGPLRSVLSQVSRSEVLGPIGPKSRAPEAPEDSEDAEDADDAALRERQAVGPAGAVASSGIGARGRVRWRM</sequence>
<evidence type="ECO:0000313" key="2">
    <source>
        <dbReference type="EMBL" id="GAA2597114.1"/>
    </source>
</evidence>
<reference evidence="3" key="1">
    <citation type="journal article" date="2019" name="Int. J. Syst. Evol. Microbiol.">
        <title>The Global Catalogue of Microorganisms (GCM) 10K type strain sequencing project: providing services to taxonomists for standard genome sequencing and annotation.</title>
        <authorList>
            <consortium name="The Broad Institute Genomics Platform"/>
            <consortium name="The Broad Institute Genome Sequencing Center for Infectious Disease"/>
            <person name="Wu L."/>
            <person name="Ma J."/>
        </authorList>
    </citation>
    <scope>NUCLEOTIDE SEQUENCE [LARGE SCALE GENOMIC DNA]</scope>
    <source>
        <strain evidence="3">JCM 16373</strain>
    </source>
</reference>